<comment type="caution">
    <text evidence="2">The sequence shown here is derived from an EMBL/GenBank/DDBJ whole genome shotgun (WGS) entry which is preliminary data.</text>
</comment>
<dbReference type="OrthoDB" id="3806821at2"/>
<dbReference type="Gene3D" id="1.10.260.40">
    <property type="entry name" value="lambda repressor-like DNA-binding domains"/>
    <property type="match status" value="1"/>
</dbReference>
<dbReference type="Gene3D" id="3.30.450.180">
    <property type="match status" value="1"/>
</dbReference>
<dbReference type="AlphaFoldDB" id="A0A2W2DU60"/>
<dbReference type="SUPFAM" id="SSF47413">
    <property type="entry name" value="lambda repressor-like DNA-binding domains"/>
    <property type="match status" value="1"/>
</dbReference>
<dbReference type="Pfam" id="PF13560">
    <property type="entry name" value="HTH_31"/>
    <property type="match status" value="1"/>
</dbReference>
<reference evidence="2 3" key="1">
    <citation type="submission" date="2018-01" db="EMBL/GenBank/DDBJ databases">
        <title>Draft genome sequence of Nonomuraea sp. KC333.</title>
        <authorList>
            <person name="Sahin N."/>
            <person name="Saygin H."/>
            <person name="Ay H."/>
        </authorList>
    </citation>
    <scope>NUCLEOTIDE SEQUENCE [LARGE SCALE GENOMIC DNA]</scope>
    <source>
        <strain evidence="2 3">KC333</strain>
    </source>
</reference>
<organism evidence="2 3">
    <name type="scientific">Nonomuraea aridisoli</name>
    <dbReference type="NCBI Taxonomy" id="2070368"/>
    <lineage>
        <taxon>Bacteria</taxon>
        <taxon>Bacillati</taxon>
        <taxon>Actinomycetota</taxon>
        <taxon>Actinomycetes</taxon>
        <taxon>Streptosporangiales</taxon>
        <taxon>Streptosporangiaceae</taxon>
        <taxon>Nonomuraea</taxon>
    </lineage>
</organism>
<feature type="domain" description="HTH cro/C1-type" evidence="1">
    <location>
        <begin position="33"/>
        <end position="80"/>
    </location>
</feature>
<dbReference type="InterPro" id="IPR001387">
    <property type="entry name" value="Cro/C1-type_HTH"/>
</dbReference>
<dbReference type="Proteomes" id="UP000249304">
    <property type="component" value="Unassembled WGS sequence"/>
</dbReference>
<dbReference type="EMBL" id="POUD01000137">
    <property type="protein sequence ID" value="PZG14103.1"/>
    <property type="molecule type" value="Genomic_DNA"/>
</dbReference>
<dbReference type="PANTHER" id="PTHR35010:SF2">
    <property type="entry name" value="BLL4672 PROTEIN"/>
    <property type="match status" value="1"/>
</dbReference>
<dbReference type="GO" id="GO:0003677">
    <property type="term" value="F:DNA binding"/>
    <property type="evidence" value="ECO:0007669"/>
    <property type="project" value="InterPro"/>
</dbReference>
<name>A0A2W2DU60_9ACTN</name>
<gene>
    <name evidence="2" type="ORF">C1J01_28005</name>
</gene>
<sequence>MKAVTLGEFLRTRRASVVPDGEGVPAARRRVPGLRREEVAQRVGMSVDYYTRLEQGRKIAPSESVLNALADVLQLDPPAREHMWDLAWGRSGSARQSGSGAQHVRPGMLRLMESFGTVPAVLTGRRMDVLAANRTARVLLTDFYALPARERNAVRWALLSEEARRTHEDWETTVTGLVGMLRMDVGRHPDDPRTAELLRELSEKSAIFTRIWENCHVATSVVRERKAIRHPVAGRICLEVEVVTSPEDRDQFLHVLFPAADPASQEAMRRLEELADG</sequence>
<accession>A0A2W2DU60</accession>
<dbReference type="RefSeq" id="WP_111181964.1">
    <property type="nucleotide sequence ID" value="NZ_POUD01000137.1"/>
</dbReference>
<evidence type="ECO:0000259" key="1">
    <source>
        <dbReference type="PROSITE" id="PS50943"/>
    </source>
</evidence>
<dbReference type="Pfam" id="PF17765">
    <property type="entry name" value="MLTR_LBD"/>
    <property type="match status" value="1"/>
</dbReference>
<dbReference type="SMART" id="SM00530">
    <property type="entry name" value="HTH_XRE"/>
    <property type="match status" value="1"/>
</dbReference>
<dbReference type="InterPro" id="IPR010982">
    <property type="entry name" value="Lambda_DNA-bd_dom_sf"/>
</dbReference>
<protein>
    <submittedName>
        <fullName evidence="2">Transcriptional regulator</fullName>
    </submittedName>
</protein>
<evidence type="ECO:0000313" key="3">
    <source>
        <dbReference type="Proteomes" id="UP000249304"/>
    </source>
</evidence>
<evidence type="ECO:0000313" key="2">
    <source>
        <dbReference type="EMBL" id="PZG14103.1"/>
    </source>
</evidence>
<dbReference type="PANTHER" id="PTHR35010">
    <property type="entry name" value="BLL4672 PROTEIN-RELATED"/>
    <property type="match status" value="1"/>
</dbReference>
<keyword evidence="3" id="KW-1185">Reference proteome</keyword>
<dbReference type="InterPro" id="IPR041413">
    <property type="entry name" value="MLTR_LBD"/>
</dbReference>
<dbReference type="PROSITE" id="PS50943">
    <property type="entry name" value="HTH_CROC1"/>
    <property type="match status" value="1"/>
</dbReference>
<dbReference type="CDD" id="cd00093">
    <property type="entry name" value="HTH_XRE"/>
    <property type="match status" value="1"/>
</dbReference>
<proteinExistence type="predicted"/>